<comment type="caution">
    <text evidence="2">The sequence shown here is derived from an EMBL/GenBank/DDBJ whole genome shotgun (WGS) entry which is preliminary data.</text>
</comment>
<dbReference type="InterPro" id="IPR005135">
    <property type="entry name" value="Endo/exonuclease/phosphatase"/>
</dbReference>
<dbReference type="Pfam" id="PF03372">
    <property type="entry name" value="Exo_endo_phos"/>
    <property type="match status" value="1"/>
</dbReference>
<name>A0ABQ7WTB4_SOLTU</name>
<dbReference type="Proteomes" id="UP000826656">
    <property type="component" value="Unassembled WGS sequence"/>
</dbReference>
<dbReference type="EMBL" id="JAIVGD010000001">
    <property type="protein sequence ID" value="KAH0783970.1"/>
    <property type="molecule type" value="Genomic_DNA"/>
</dbReference>
<dbReference type="PANTHER" id="PTHR35218:SF7">
    <property type="entry name" value="ENDONUCLEASE_EXONUCLEASE_PHOSPHATASE"/>
    <property type="match status" value="1"/>
</dbReference>
<organism evidence="2 3">
    <name type="scientific">Solanum tuberosum</name>
    <name type="common">Potato</name>
    <dbReference type="NCBI Taxonomy" id="4113"/>
    <lineage>
        <taxon>Eukaryota</taxon>
        <taxon>Viridiplantae</taxon>
        <taxon>Streptophyta</taxon>
        <taxon>Embryophyta</taxon>
        <taxon>Tracheophyta</taxon>
        <taxon>Spermatophyta</taxon>
        <taxon>Magnoliopsida</taxon>
        <taxon>eudicotyledons</taxon>
        <taxon>Gunneridae</taxon>
        <taxon>Pentapetalae</taxon>
        <taxon>asterids</taxon>
        <taxon>lamiids</taxon>
        <taxon>Solanales</taxon>
        <taxon>Solanaceae</taxon>
        <taxon>Solanoideae</taxon>
        <taxon>Solaneae</taxon>
        <taxon>Solanum</taxon>
    </lineage>
</organism>
<reference evidence="2 3" key="1">
    <citation type="journal article" date="2021" name="bioRxiv">
        <title>Chromosome-scale and haplotype-resolved genome assembly of a tetraploid potato cultivar.</title>
        <authorList>
            <person name="Sun H."/>
            <person name="Jiao W.-B."/>
            <person name="Krause K."/>
            <person name="Campoy J.A."/>
            <person name="Goel M."/>
            <person name="Folz-Donahue K."/>
            <person name="Kukat C."/>
            <person name="Huettel B."/>
            <person name="Schneeberger K."/>
        </authorList>
    </citation>
    <scope>NUCLEOTIDE SEQUENCE [LARGE SCALE GENOMIC DNA]</scope>
    <source>
        <strain evidence="2">SolTubOtavaFocal</strain>
        <tissue evidence="2">Leaves</tissue>
    </source>
</reference>
<feature type="domain" description="Endonuclease/exonuclease/phosphatase" evidence="1">
    <location>
        <begin position="154"/>
        <end position="222"/>
    </location>
</feature>
<evidence type="ECO:0000313" key="3">
    <source>
        <dbReference type="Proteomes" id="UP000826656"/>
    </source>
</evidence>
<dbReference type="Gene3D" id="3.60.10.10">
    <property type="entry name" value="Endonuclease/exonuclease/phosphatase"/>
    <property type="match status" value="1"/>
</dbReference>
<keyword evidence="3" id="KW-1185">Reference proteome</keyword>
<dbReference type="PANTHER" id="PTHR35218">
    <property type="entry name" value="RNASE H DOMAIN-CONTAINING PROTEIN"/>
    <property type="match status" value="1"/>
</dbReference>
<gene>
    <name evidence="2" type="ORF">KY290_003568</name>
</gene>
<evidence type="ECO:0000259" key="1">
    <source>
        <dbReference type="Pfam" id="PF03372"/>
    </source>
</evidence>
<proteinExistence type="predicted"/>
<evidence type="ECO:0000313" key="2">
    <source>
        <dbReference type="EMBL" id="KAH0783970.1"/>
    </source>
</evidence>
<accession>A0ABQ7WTB4</accession>
<dbReference type="InterPro" id="IPR036691">
    <property type="entry name" value="Endo/exonu/phosph_ase_sf"/>
</dbReference>
<dbReference type="SUPFAM" id="SSF56219">
    <property type="entry name" value="DNase I-like"/>
    <property type="match status" value="1"/>
</dbReference>
<protein>
    <recommendedName>
        <fullName evidence="1">Endonuclease/exonuclease/phosphatase domain-containing protein</fullName>
    </recommendedName>
</protein>
<sequence length="248" mass="28155">MQTPNLEDEETMGYEADEDMEDHVVPQMQEEGLSSPIQHQATQESREEVLNILDPFTQTLHLKEPLTLEMQKDIERKYIIIIPHQVKKASINICYHNLSNKMTYVILAIPSSQKNLGATMENMEDNHPTVNLDMTLIPGGSSSTQEDPLMKILLWNCRGAHNAIFMTNLHSLVELNKPTILALTETRMKDHNKILQALDFTDVIQVPVIGYSGGIALLWRNTEITIETFVLTDQEIHATIEVRPSITK</sequence>